<evidence type="ECO:0000313" key="5">
    <source>
        <dbReference type="Proteomes" id="UP001497493"/>
    </source>
</evidence>
<feature type="region of interest" description="Disordered" evidence="2">
    <location>
        <begin position="1"/>
        <end position="31"/>
    </location>
</feature>
<proteinExistence type="predicted"/>
<reference evidence="4 5" key="1">
    <citation type="submission" date="2024-04" db="EMBL/GenBank/DDBJ databases">
        <authorList>
            <person name="Cremers G."/>
        </authorList>
    </citation>
    <scope>NUCLEOTIDE SEQUENCE [LARGE SCALE GENOMIC DNA]</scope>
    <source>
        <strain evidence="4">MeCH1-AG</strain>
    </source>
</reference>
<dbReference type="PANTHER" id="PTHR43156:SF2">
    <property type="entry name" value="STAGE II SPORULATION PROTEIN E"/>
    <property type="match status" value="1"/>
</dbReference>
<accession>A0ABM9NJE7</accession>
<sequence>MIERLHKTLTQRRRPPGQPGGDGGPTLLRPRRSSAGEIAHYIVVVEGAESGKEIETGLEPTTIGRHADNRLCLADPFVSGHHCTVVFKQGRVLVTDAQSTNGTYIDGVRVQGCADWPLGGLLQVGSQVLKQEFRERGDRPHSERWASELRRAAGYVRALLPKPLDQGPVRVAWQFLPSAQLSGDIFDYFWLDADHFAFYLLDVCGHGIGAALHSVSVSNLLHQRALPEVDFSQPKEVLAGLNQRLPMEAYANMYFTVWYGVYDSAAKTLTFASGGHPPALLFSTGQEAGIPLSTGNPPIGVVAEYEFHQAVRALPPGSLVYLYSDGVYEWPRDDGTMGNWTGFMEFLQDAVGQGLRTPDLILRQMLAATPDGRFEDDFSLLALSFRPE</sequence>
<dbReference type="InterPro" id="IPR036457">
    <property type="entry name" value="PPM-type-like_dom_sf"/>
</dbReference>
<dbReference type="Pfam" id="PF07228">
    <property type="entry name" value="SpoIIE"/>
    <property type="match status" value="1"/>
</dbReference>
<feature type="domain" description="FHA" evidence="3">
    <location>
        <begin position="61"/>
        <end position="110"/>
    </location>
</feature>
<dbReference type="EMBL" id="OZ026884">
    <property type="protein sequence ID" value="CAL1240757.1"/>
    <property type="molecule type" value="Genomic_DNA"/>
</dbReference>
<dbReference type="PROSITE" id="PS50006">
    <property type="entry name" value="FHA_DOMAIN"/>
    <property type="match status" value="1"/>
</dbReference>
<dbReference type="PANTHER" id="PTHR43156">
    <property type="entry name" value="STAGE II SPORULATION PROTEIN E-RELATED"/>
    <property type="match status" value="1"/>
</dbReference>
<gene>
    <name evidence="4" type="ORF">MECH1_V1_1981</name>
</gene>
<dbReference type="Gene3D" id="2.60.200.20">
    <property type="match status" value="1"/>
</dbReference>
<keyword evidence="5" id="KW-1185">Reference proteome</keyword>
<dbReference type="SMART" id="SM00240">
    <property type="entry name" value="FHA"/>
    <property type="match status" value="1"/>
</dbReference>
<keyword evidence="1" id="KW-0378">Hydrolase</keyword>
<evidence type="ECO:0000256" key="1">
    <source>
        <dbReference type="ARBA" id="ARBA00022801"/>
    </source>
</evidence>
<dbReference type="InterPro" id="IPR052016">
    <property type="entry name" value="Bact_Sigma-Reg"/>
</dbReference>
<dbReference type="Proteomes" id="UP001497493">
    <property type="component" value="Chromosome"/>
</dbReference>
<dbReference type="Gene3D" id="3.60.40.10">
    <property type="entry name" value="PPM-type phosphatase domain"/>
    <property type="match status" value="1"/>
</dbReference>
<organism evidence="4 5">
    <name type="scientific">Candidatus Methylocalor cossyra</name>
    <dbReference type="NCBI Taxonomy" id="3108543"/>
    <lineage>
        <taxon>Bacteria</taxon>
        <taxon>Pseudomonadati</taxon>
        <taxon>Pseudomonadota</taxon>
        <taxon>Gammaproteobacteria</taxon>
        <taxon>Methylococcales</taxon>
        <taxon>Methylococcaceae</taxon>
        <taxon>Candidatus Methylocalor</taxon>
    </lineage>
</organism>
<evidence type="ECO:0000313" key="4">
    <source>
        <dbReference type="EMBL" id="CAL1240757.1"/>
    </source>
</evidence>
<dbReference type="SUPFAM" id="SSF49879">
    <property type="entry name" value="SMAD/FHA domain"/>
    <property type="match status" value="1"/>
</dbReference>
<evidence type="ECO:0000256" key="2">
    <source>
        <dbReference type="SAM" id="MobiDB-lite"/>
    </source>
</evidence>
<dbReference type="InterPro" id="IPR000253">
    <property type="entry name" value="FHA_dom"/>
</dbReference>
<dbReference type="RefSeq" id="WP_348757323.1">
    <property type="nucleotide sequence ID" value="NZ_OZ026884.1"/>
</dbReference>
<name>A0ABM9NJE7_9GAMM</name>
<dbReference type="InterPro" id="IPR008984">
    <property type="entry name" value="SMAD_FHA_dom_sf"/>
</dbReference>
<dbReference type="SMART" id="SM00331">
    <property type="entry name" value="PP2C_SIG"/>
    <property type="match status" value="1"/>
</dbReference>
<protein>
    <submittedName>
        <fullName evidence="4">FHA domain-containing protein</fullName>
    </submittedName>
</protein>
<dbReference type="CDD" id="cd00060">
    <property type="entry name" value="FHA"/>
    <property type="match status" value="1"/>
</dbReference>
<evidence type="ECO:0000259" key="3">
    <source>
        <dbReference type="PROSITE" id="PS50006"/>
    </source>
</evidence>
<dbReference type="Pfam" id="PF00498">
    <property type="entry name" value="FHA"/>
    <property type="match status" value="1"/>
</dbReference>
<dbReference type="SUPFAM" id="SSF81606">
    <property type="entry name" value="PP2C-like"/>
    <property type="match status" value="1"/>
</dbReference>
<dbReference type="InterPro" id="IPR001932">
    <property type="entry name" value="PPM-type_phosphatase-like_dom"/>
</dbReference>